<protein>
    <submittedName>
        <fullName evidence="2">Uncharacterized protein</fullName>
    </submittedName>
</protein>
<keyword evidence="3" id="KW-1185">Reference proteome</keyword>
<comment type="caution">
    <text evidence="2">The sequence shown here is derived from an EMBL/GenBank/DDBJ whole genome shotgun (WGS) entry which is preliminary data.</text>
</comment>
<dbReference type="Proteomes" id="UP000078599">
    <property type="component" value="Unassembled WGS sequence"/>
</dbReference>
<accession>A0ABM9T6F7</accession>
<dbReference type="EMBL" id="CTRI01000027">
    <property type="protein sequence ID" value="CQR34924.1"/>
    <property type="molecule type" value="Genomic_DNA"/>
</dbReference>
<evidence type="ECO:0000313" key="3">
    <source>
        <dbReference type="Proteomes" id="UP000078599"/>
    </source>
</evidence>
<feature type="region of interest" description="Disordered" evidence="1">
    <location>
        <begin position="1"/>
        <end position="28"/>
    </location>
</feature>
<reference evidence="2 3" key="1">
    <citation type="submission" date="2015-03" db="EMBL/GenBank/DDBJ databases">
        <authorList>
            <person name="Regsiter A."/>
            <person name="william w."/>
        </authorList>
    </citation>
    <scope>NUCLEOTIDE SEQUENCE [LARGE SCALE GENOMIC DNA]</scope>
    <source>
        <strain evidence="2 3">CB1</strain>
    </source>
</reference>
<proteinExistence type="predicted"/>
<sequence length="28" mass="3046">MGQGEGRAGLEWSSYGPWRARGKPAANR</sequence>
<organism evidence="2 3">
    <name type="scientific">Thiomonas arsenitoxydans (strain DSM 22701 / CIP 110005 / 3As)</name>
    <dbReference type="NCBI Taxonomy" id="426114"/>
    <lineage>
        <taxon>Bacteria</taxon>
        <taxon>Pseudomonadati</taxon>
        <taxon>Pseudomonadota</taxon>
        <taxon>Betaproteobacteria</taxon>
        <taxon>Burkholderiales</taxon>
        <taxon>Thiomonas</taxon>
    </lineage>
</organism>
<evidence type="ECO:0000313" key="2">
    <source>
        <dbReference type="EMBL" id="CQR34924.1"/>
    </source>
</evidence>
<evidence type="ECO:0000256" key="1">
    <source>
        <dbReference type="SAM" id="MobiDB-lite"/>
    </source>
</evidence>
<name>A0ABM9T6F7_THIA3</name>
<gene>
    <name evidence="2" type="ORF">THICB1_50016</name>
</gene>